<comment type="caution">
    <text evidence="4">The sequence shown here is derived from an EMBL/GenBank/DDBJ whole genome shotgun (WGS) entry which is preliminary data.</text>
</comment>
<gene>
    <name evidence="4" type="ORF">LCGC14_1328610</name>
</gene>
<dbReference type="SUPFAM" id="SSF56349">
    <property type="entry name" value="DNA breaking-rejoining enzymes"/>
    <property type="match status" value="1"/>
</dbReference>
<evidence type="ECO:0000256" key="2">
    <source>
        <dbReference type="ARBA" id="ARBA00023172"/>
    </source>
</evidence>
<proteinExistence type="predicted"/>
<dbReference type="GO" id="GO:0003677">
    <property type="term" value="F:DNA binding"/>
    <property type="evidence" value="ECO:0007669"/>
    <property type="project" value="UniProtKB-KW"/>
</dbReference>
<dbReference type="GO" id="GO:0006310">
    <property type="term" value="P:DNA recombination"/>
    <property type="evidence" value="ECO:0007669"/>
    <property type="project" value="UniProtKB-KW"/>
</dbReference>
<dbReference type="GO" id="GO:0015074">
    <property type="term" value="P:DNA integration"/>
    <property type="evidence" value="ECO:0007669"/>
    <property type="project" value="InterPro"/>
</dbReference>
<sequence>MKYLDQMLNFEKNLDKKPNLMPSSVKTYVNLIRELTDKYGKSPKVEELNSFIEEKCNHRQPMVKYAIKHYLNFLWRDKDCALLIKSVIKPTKRERTYLTKKQAIEVIDSIENKEHKVVAIIQYFTGAKASETISIQKKDVMREEEYKRIKINIESKGGKLEPVYLSDNLFFDLQPYLIGEGDYLFLKYNGSSDKTEWVEVERYYKRYYENLKKAAAECDINMTTHDWRRSFAQSVSTEGASIYEVQRAMRHKNTNTTLRCIKDDPEQTAGTMLKHQAGLKPSPN</sequence>
<dbReference type="PANTHER" id="PTHR30349:SF41">
    <property type="entry name" value="INTEGRASE_RECOMBINASE PROTEIN MJ0367-RELATED"/>
    <property type="match status" value="1"/>
</dbReference>
<evidence type="ECO:0000313" key="4">
    <source>
        <dbReference type="EMBL" id="KKM81558.1"/>
    </source>
</evidence>
<feature type="domain" description="Tyr recombinase" evidence="3">
    <location>
        <begin position="93"/>
        <end position="273"/>
    </location>
</feature>
<reference evidence="4" key="1">
    <citation type="journal article" date="2015" name="Nature">
        <title>Complex archaea that bridge the gap between prokaryotes and eukaryotes.</title>
        <authorList>
            <person name="Spang A."/>
            <person name="Saw J.H."/>
            <person name="Jorgensen S.L."/>
            <person name="Zaremba-Niedzwiedzka K."/>
            <person name="Martijn J."/>
            <person name="Lind A.E."/>
            <person name="van Eijk R."/>
            <person name="Schleper C."/>
            <person name="Guy L."/>
            <person name="Ettema T.J."/>
        </authorList>
    </citation>
    <scope>NUCLEOTIDE SEQUENCE</scope>
</reference>
<dbReference type="CDD" id="cd00397">
    <property type="entry name" value="DNA_BRE_C"/>
    <property type="match status" value="1"/>
</dbReference>
<dbReference type="InterPro" id="IPR002104">
    <property type="entry name" value="Integrase_catalytic"/>
</dbReference>
<name>A0A0F9KHX2_9ZZZZ</name>
<dbReference type="Pfam" id="PF00589">
    <property type="entry name" value="Phage_integrase"/>
    <property type="match status" value="1"/>
</dbReference>
<protein>
    <recommendedName>
        <fullName evidence="3">Tyr recombinase domain-containing protein</fullName>
    </recommendedName>
</protein>
<evidence type="ECO:0000259" key="3">
    <source>
        <dbReference type="PROSITE" id="PS51898"/>
    </source>
</evidence>
<dbReference type="InterPro" id="IPR050090">
    <property type="entry name" value="Tyrosine_recombinase_XerCD"/>
</dbReference>
<dbReference type="InterPro" id="IPR013762">
    <property type="entry name" value="Integrase-like_cat_sf"/>
</dbReference>
<dbReference type="PANTHER" id="PTHR30349">
    <property type="entry name" value="PHAGE INTEGRASE-RELATED"/>
    <property type="match status" value="1"/>
</dbReference>
<dbReference type="InterPro" id="IPR011010">
    <property type="entry name" value="DNA_brk_join_enz"/>
</dbReference>
<keyword evidence="2" id="KW-0233">DNA recombination</keyword>
<dbReference type="AlphaFoldDB" id="A0A0F9KHX2"/>
<dbReference type="EMBL" id="LAZR01008003">
    <property type="protein sequence ID" value="KKM81558.1"/>
    <property type="molecule type" value="Genomic_DNA"/>
</dbReference>
<dbReference type="PROSITE" id="PS51898">
    <property type="entry name" value="TYR_RECOMBINASE"/>
    <property type="match status" value="1"/>
</dbReference>
<dbReference type="Gene3D" id="1.10.443.10">
    <property type="entry name" value="Intergrase catalytic core"/>
    <property type="match status" value="1"/>
</dbReference>
<accession>A0A0F9KHX2</accession>
<evidence type="ECO:0000256" key="1">
    <source>
        <dbReference type="ARBA" id="ARBA00023125"/>
    </source>
</evidence>
<keyword evidence="1" id="KW-0238">DNA-binding</keyword>
<organism evidence="4">
    <name type="scientific">marine sediment metagenome</name>
    <dbReference type="NCBI Taxonomy" id="412755"/>
    <lineage>
        <taxon>unclassified sequences</taxon>
        <taxon>metagenomes</taxon>
        <taxon>ecological metagenomes</taxon>
    </lineage>
</organism>